<dbReference type="PDB" id="6I86">
    <property type="method" value="X-ray"/>
    <property type="resolution" value="2.00 A"/>
    <property type="chains" value="A/B/C=1-154"/>
</dbReference>
<dbReference type="KEGG" id="ccro:CMC5_025600"/>
<evidence type="ECO:0000313" key="2">
    <source>
        <dbReference type="Proteomes" id="UP000067626"/>
    </source>
</evidence>
<reference evidence="3" key="2">
    <citation type="journal article" date="2019" name="Acta Crystallogr. F Struct. Biol. Commun.">
        <title>The structure of CgnJ, a domain of unknown function protein from the crocagin gene cluster.</title>
        <authorList>
            <person name="Adam S."/>
            <person name="Klein A."/>
            <person name="Surup F."/>
            <person name="Koehnke J."/>
        </authorList>
    </citation>
    <scope>X-RAY CRYSTALLOGRAPHY (2.00 ANGSTROMS)</scope>
</reference>
<dbReference type="PDBsum" id="6I86"/>
<name>A0A0K1EC30_CHOCO</name>
<reference evidence="1 2" key="1">
    <citation type="submission" date="2015-07" db="EMBL/GenBank/DDBJ databases">
        <title>Genome analysis of myxobacterium Chondromyces crocatus Cm c5 reveals a high potential for natural compound synthesis and the genetic basis for the loss of fruiting body formation.</title>
        <authorList>
            <person name="Zaburannyi N."/>
            <person name="Bunk B."/>
            <person name="Maier J."/>
            <person name="Overmann J."/>
            <person name="Mueller R."/>
        </authorList>
    </citation>
    <scope>NUCLEOTIDE SEQUENCE [LARGE SCALE GENOMIC DNA]</scope>
    <source>
        <strain evidence="1 2">Cm c5</strain>
    </source>
</reference>
<keyword evidence="2" id="KW-1185">Reference proteome</keyword>
<dbReference type="RefSeq" id="WP_050430638.1">
    <property type="nucleotide sequence ID" value="NZ_CP012159.1"/>
</dbReference>
<organism evidence="1 2">
    <name type="scientific">Chondromyces crocatus</name>
    <dbReference type="NCBI Taxonomy" id="52"/>
    <lineage>
        <taxon>Bacteria</taxon>
        <taxon>Pseudomonadati</taxon>
        <taxon>Myxococcota</taxon>
        <taxon>Polyangia</taxon>
        <taxon>Polyangiales</taxon>
        <taxon>Polyangiaceae</taxon>
        <taxon>Chondromyces</taxon>
    </lineage>
</organism>
<dbReference type="Proteomes" id="UP000067626">
    <property type="component" value="Chromosome"/>
</dbReference>
<evidence type="ECO:0000313" key="1">
    <source>
        <dbReference type="EMBL" id="AKT38414.1"/>
    </source>
</evidence>
<accession>A0A0K1EC30</accession>
<dbReference type="AlphaFoldDB" id="A0A0K1EC30"/>
<dbReference type="SMR" id="A0A0K1EC30"/>
<gene>
    <name evidence="1" type="ORF">CMC5_025600</name>
</gene>
<dbReference type="STRING" id="52.CMC5_025600"/>
<sequence length="154" mass="17353">MAEEVAEIILPASTWILFFDASCSINSPAFWSTNDAVDRIWRLKIAHELVLLQVVLEGYFKVRCILRSSAPAFEMVNADVSELVSIVLPSGRLVACTTDEPTLNRHVLTVPPGRYRVLREWSVHEESKHYDVESAEAYPADEGPDGIITLWPER</sequence>
<dbReference type="EMBL" id="CP012159">
    <property type="protein sequence ID" value="AKT38414.1"/>
    <property type="molecule type" value="Genomic_DNA"/>
</dbReference>
<protein>
    <submittedName>
        <fullName evidence="1">Uncharacterized protein</fullName>
    </submittedName>
</protein>
<keyword evidence="3" id="KW-0002">3D-structure</keyword>
<evidence type="ECO:0007829" key="3">
    <source>
        <dbReference type="PDB" id="6I86"/>
    </source>
</evidence>
<proteinExistence type="evidence at protein level"/>